<reference evidence="1 2" key="1">
    <citation type="submission" date="2016-04" db="EMBL/GenBank/DDBJ databases">
        <title>Complete genome sequence of Fictibacillus phosphorivorans G25-29, a strain toxic to nematodes.</title>
        <authorList>
            <person name="Zheng Z."/>
        </authorList>
    </citation>
    <scope>NUCLEOTIDE SEQUENCE [LARGE SCALE GENOMIC DNA]</scope>
    <source>
        <strain evidence="1 2">G25-29</strain>
    </source>
</reference>
<keyword evidence="2" id="KW-1185">Reference proteome</keyword>
<dbReference type="RefSeq" id="WP_066394648.1">
    <property type="nucleotide sequence ID" value="NZ_CP015378.1"/>
</dbReference>
<accession>A0A160IMB7</accession>
<dbReference type="AlphaFoldDB" id="A0A160IMB7"/>
<dbReference type="STRING" id="1221500.ABE65_010850"/>
<gene>
    <name evidence="1" type="ORF">ABE65_010850</name>
</gene>
<organism evidence="1 2">
    <name type="scientific">Fictibacillus phosphorivorans</name>
    <dbReference type="NCBI Taxonomy" id="1221500"/>
    <lineage>
        <taxon>Bacteria</taxon>
        <taxon>Bacillati</taxon>
        <taxon>Bacillota</taxon>
        <taxon>Bacilli</taxon>
        <taxon>Bacillales</taxon>
        <taxon>Fictibacillaceae</taxon>
        <taxon>Fictibacillus</taxon>
    </lineage>
</organism>
<protein>
    <submittedName>
        <fullName evidence="1">Uncharacterized protein</fullName>
    </submittedName>
</protein>
<name>A0A160IMB7_9BACL</name>
<evidence type="ECO:0000313" key="2">
    <source>
        <dbReference type="Proteomes" id="UP000076623"/>
    </source>
</evidence>
<dbReference type="KEGG" id="fpn:ABE65_010850"/>
<sequence length="67" mass="7984">MEILFALSGYLILFLVIYFAVRTGINDSKELLQIRNELSTMKSELERIRKYSVNHEEEEFTWQNGKQ</sequence>
<dbReference type="Proteomes" id="UP000076623">
    <property type="component" value="Chromosome"/>
</dbReference>
<dbReference type="EMBL" id="CP015378">
    <property type="protein sequence ID" value="ANC77274.1"/>
    <property type="molecule type" value="Genomic_DNA"/>
</dbReference>
<proteinExistence type="predicted"/>
<dbReference type="OrthoDB" id="9908547at2"/>
<evidence type="ECO:0000313" key="1">
    <source>
        <dbReference type="EMBL" id="ANC77274.1"/>
    </source>
</evidence>